<name>A0A9P7DE51_9AGAM</name>
<evidence type="ECO:0000313" key="2">
    <source>
        <dbReference type="Proteomes" id="UP000719766"/>
    </source>
</evidence>
<keyword evidence="2" id="KW-1185">Reference proteome</keyword>
<dbReference type="OrthoDB" id="2655622at2759"/>
<proteinExistence type="predicted"/>
<evidence type="ECO:0000313" key="1">
    <source>
        <dbReference type="EMBL" id="KAG1789808.1"/>
    </source>
</evidence>
<reference evidence="1" key="1">
    <citation type="journal article" date="2020" name="New Phytol.">
        <title>Comparative genomics reveals dynamic genome evolution in host specialist ectomycorrhizal fungi.</title>
        <authorList>
            <person name="Lofgren L.A."/>
            <person name="Nguyen N.H."/>
            <person name="Vilgalys R."/>
            <person name="Ruytinx J."/>
            <person name="Liao H.L."/>
            <person name="Branco S."/>
            <person name="Kuo A."/>
            <person name="LaButti K."/>
            <person name="Lipzen A."/>
            <person name="Andreopoulos W."/>
            <person name="Pangilinan J."/>
            <person name="Riley R."/>
            <person name="Hundley H."/>
            <person name="Na H."/>
            <person name="Barry K."/>
            <person name="Grigoriev I.V."/>
            <person name="Stajich J.E."/>
            <person name="Kennedy P.G."/>
        </authorList>
    </citation>
    <scope>NUCLEOTIDE SEQUENCE</scope>
    <source>
        <strain evidence="1">S12</strain>
    </source>
</reference>
<comment type="caution">
    <text evidence="1">The sequence shown here is derived from an EMBL/GenBank/DDBJ whole genome shotgun (WGS) entry which is preliminary data.</text>
</comment>
<dbReference type="RefSeq" id="XP_041156827.1">
    <property type="nucleotide sequence ID" value="XM_041307128.1"/>
</dbReference>
<dbReference type="GeneID" id="64600892"/>
<protein>
    <submittedName>
        <fullName evidence="1">Uncharacterized protein</fullName>
    </submittedName>
</protein>
<dbReference type="AlphaFoldDB" id="A0A9P7DE51"/>
<dbReference type="EMBL" id="JABBWE010000055">
    <property type="protein sequence ID" value="KAG1789808.1"/>
    <property type="molecule type" value="Genomic_DNA"/>
</dbReference>
<dbReference type="Proteomes" id="UP000719766">
    <property type="component" value="Unassembled WGS sequence"/>
</dbReference>
<sequence length="267" mass="29379">MARTKNTTKKCTGGSVPHVLLKISRVQLSGGDHQKMKALSATRGALPVGGGDLEKRNGQHEALTATSKDLEMRSAHNEYYILCRDGAGCYGDNTLFMCTLCPRVICRLCLQLLPDIETKILQEDVSFRCICCHIKMEQSAAYFSFYNSNGLPFLDKFLSVNDALEVSAQAEISAAPVIFIHLILVDFKVAASLSLTTPAMLISFTERVLIGLCPLRLAFKDMLLQSWDLGSHSDIFLLTTVKEGGLSISRFAWANVEVHPWGNPLPI</sequence>
<organism evidence="1 2">
    <name type="scientific">Suillus plorans</name>
    <dbReference type="NCBI Taxonomy" id="116603"/>
    <lineage>
        <taxon>Eukaryota</taxon>
        <taxon>Fungi</taxon>
        <taxon>Dikarya</taxon>
        <taxon>Basidiomycota</taxon>
        <taxon>Agaricomycotina</taxon>
        <taxon>Agaricomycetes</taxon>
        <taxon>Agaricomycetidae</taxon>
        <taxon>Boletales</taxon>
        <taxon>Suillineae</taxon>
        <taxon>Suillaceae</taxon>
        <taxon>Suillus</taxon>
    </lineage>
</organism>
<gene>
    <name evidence="1" type="ORF">HD556DRAFT_1446603</name>
</gene>
<accession>A0A9P7DE51</accession>